<dbReference type="OrthoDB" id="8478507at2"/>
<sequence length="266" mass="32225">MYNPTRRNRNMGTENQGFGQNNRLKISTPYGTLKSFYERIEKYQKEVRIINDHEFLFVIEETRENSFHSCSVEDLEKIIEHIPKEDYGDLKFIILRQPKRKEEIISPVWGRLIYSFEIEKEYFPAIILDSIDLNKKLIWSKKLTVEDQKEFIRLKEDGYIFEENTRNFIAELKLYSSRNTQLYRTLLHEFGHYVHYLEVVERPGNEDEDYEEKEARDDYYMSIPKVEKEKFAHQYADRLKNKLIEDKIIPFDRIELNTNLTNTFHK</sequence>
<proteinExistence type="predicted"/>
<name>A0A1I0PAM5_9FLAO</name>
<accession>A0A1I0PAM5</accession>
<dbReference type="Proteomes" id="UP000199469">
    <property type="component" value="Unassembled WGS sequence"/>
</dbReference>
<keyword evidence="3" id="KW-1185">Reference proteome</keyword>
<evidence type="ECO:0000313" key="2">
    <source>
        <dbReference type="EMBL" id="SEW11424.1"/>
    </source>
</evidence>
<feature type="region of interest" description="Disordered" evidence="1">
    <location>
        <begin position="1"/>
        <end position="21"/>
    </location>
</feature>
<protein>
    <submittedName>
        <fullName evidence="2">Uncharacterized protein</fullName>
    </submittedName>
</protein>
<organism evidence="2 3">
    <name type="scientific">Chryseobacterium wanjuense</name>
    <dbReference type="NCBI Taxonomy" id="356305"/>
    <lineage>
        <taxon>Bacteria</taxon>
        <taxon>Pseudomonadati</taxon>
        <taxon>Bacteroidota</taxon>
        <taxon>Flavobacteriia</taxon>
        <taxon>Flavobacteriales</taxon>
        <taxon>Weeksellaceae</taxon>
        <taxon>Chryseobacterium group</taxon>
        <taxon>Chryseobacterium</taxon>
    </lineage>
</organism>
<feature type="compositionally biased region" description="Polar residues" evidence="1">
    <location>
        <begin position="10"/>
        <end position="21"/>
    </location>
</feature>
<dbReference type="EMBL" id="FOIU01000001">
    <property type="protein sequence ID" value="SEW11424.1"/>
    <property type="molecule type" value="Genomic_DNA"/>
</dbReference>
<dbReference type="AlphaFoldDB" id="A0A1I0PAM5"/>
<dbReference type="STRING" id="356305.SAMN05421841_1106"/>
<gene>
    <name evidence="2" type="ORF">SAMN05421841_1106</name>
</gene>
<evidence type="ECO:0000313" key="3">
    <source>
        <dbReference type="Proteomes" id="UP000199469"/>
    </source>
</evidence>
<dbReference type="RefSeq" id="WP_089791014.1">
    <property type="nucleotide sequence ID" value="NZ_FOIU01000001.1"/>
</dbReference>
<reference evidence="3" key="1">
    <citation type="submission" date="2016-10" db="EMBL/GenBank/DDBJ databases">
        <authorList>
            <person name="Varghese N."/>
            <person name="Submissions S."/>
        </authorList>
    </citation>
    <scope>NUCLEOTIDE SEQUENCE [LARGE SCALE GENOMIC DNA]</scope>
    <source>
        <strain evidence="3">DSM 17724</strain>
    </source>
</reference>
<evidence type="ECO:0000256" key="1">
    <source>
        <dbReference type="SAM" id="MobiDB-lite"/>
    </source>
</evidence>